<name>A0A9W8LBD8_9FUNG</name>
<accession>A0A9W8LBD8</accession>
<keyword evidence="2" id="KW-0732">Signal</keyword>
<feature type="signal peptide" evidence="2">
    <location>
        <begin position="1"/>
        <end position="31"/>
    </location>
</feature>
<sequence length="444" mass="46757">MSHIRVSTTRSAAVCLAVLAALGVAYPLASGSLGNACQPRTIFCADGDGVSPRYLKCENGSLAMSFCPGTSICVGSRDTTIFCATDSNPAKSPIRSSHGATTTTTTLTVEFDSTSTQGVTRGDFFLVPSTPASFHSNIPIRVPASSTTGAALAVLGSPHALSPPLNQFIPQFPSTWRAVHLQPVHSQAFVPASQPPSSQSSEPNMLVHPQPTATPELSQQSSPQSSLWQQQSTTRNSDPTTTAMSLATSRVSMVIFSSPIMTIARPANEIIWSTKTTWVLKPLPPHTSSISSSAPIATPFAHVSKIGGIDAPRVLSVIASAFLAHRSEDYMSDSDEETPFMLSIDRSSADATSSSASMLSSVVRQSIPTSSAESARAQIRVCNPGSFICEANGQRPMYFACDSFGMALPASCASNEVCYQYGESILCDAPGSNIASQHKRIAML</sequence>
<proteinExistence type="predicted"/>
<keyword evidence="4" id="KW-1185">Reference proteome</keyword>
<dbReference type="OrthoDB" id="5568419at2759"/>
<feature type="compositionally biased region" description="Low complexity" evidence="1">
    <location>
        <begin position="218"/>
        <end position="232"/>
    </location>
</feature>
<dbReference type="EMBL" id="JANBUH010000211">
    <property type="protein sequence ID" value="KAJ2753201.1"/>
    <property type="molecule type" value="Genomic_DNA"/>
</dbReference>
<organism evidence="3 4">
    <name type="scientific">Coemansia pectinata</name>
    <dbReference type="NCBI Taxonomy" id="1052879"/>
    <lineage>
        <taxon>Eukaryota</taxon>
        <taxon>Fungi</taxon>
        <taxon>Fungi incertae sedis</taxon>
        <taxon>Zoopagomycota</taxon>
        <taxon>Kickxellomycotina</taxon>
        <taxon>Kickxellomycetes</taxon>
        <taxon>Kickxellales</taxon>
        <taxon>Kickxellaceae</taxon>
        <taxon>Coemansia</taxon>
    </lineage>
</organism>
<evidence type="ECO:0000256" key="2">
    <source>
        <dbReference type="SAM" id="SignalP"/>
    </source>
</evidence>
<feature type="compositionally biased region" description="Low complexity" evidence="1">
    <location>
        <begin position="188"/>
        <end position="201"/>
    </location>
</feature>
<protein>
    <recommendedName>
        <fullName evidence="5">Chitin-binding type-2 domain-containing protein</fullName>
    </recommendedName>
</protein>
<evidence type="ECO:0000256" key="1">
    <source>
        <dbReference type="SAM" id="MobiDB-lite"/>
    </source>
</evidence>
<evidence type="ECO:0008006" key="5">
    <source>
        <dbReference type="Google" id="ProtNLM"/>
    </source>
</evidence>
<dbReference type="AlphaFoldDB" id="A0A9W8LBD8"/>
<reference evidence="3" key="1">
    <citation type="submission" date="2022-07" db="EMBL/GenBank/DDBJ databases">
        <title>Phylogenomic reconstructions and comparative analyses of Kickxellomycotina fungi.</title>
        <authorList>
            <person name="Reynolds N.K."/>
            <person name="Stajich J.E."/>
            <person name="Barry K."/>
            <person name="Grigoriev I.V."/>
            <person name="Crous P."/>
            <person name="Smith M.E."/>
        </authorList>
    </citation>
    <scope>NUCLEOTIDE SEQUENCE</scope>
    <source>
        <strain evidence="3">BCRC 34297</strain>
    </source>
</reference>
<feature type="chain" id="PRO_5040845077" description="Chitin-binding type-2 domain-containing protein" evidence="2">
    <location>
        <begin position="32"/>
        <end position="444"/>
    </location>
</feature>
<gene>
    <name evidence="3" type="ORF">GGI19_003305</name>
</gene>
<evidence type="ECO:0000313" key="4">
    <source>
        <dbReference type="Proteomes" id="UP001140011"/>
    </source>
</evidence>
<comment type="caution">
    <text evidence="3">The sequence shown here is derived from an EMBL/GenBank/DDBJ whole genome shotgun (WGS) entry which is preliminary data.</text>
</comment>
<evidence type="ECO:0000313" key="3">
    <source>
        <dbReference type="EMBL" id="KAJ2753201.1"/>
    </source>
</evidence>
<dbReference type="Proteomes" id="UP001140011">
    <property type="component" value="Unassembled WGS sequence"/>
</dbReference>
<feature type="region of interest" description="Disordered" evidence="1">
    <location>
        <begin position="188"/>
        <end position="241"/>
    </location>
</feature>